<dbReference type="FunFam" id="3.40.50.2000:FF:000088">
    <property type="entry name" value="Glycosyltransferase"/>
    <property type="match status" value="1"/>
</dbReference>
<sequence length="537" mass="58373">MASSSPLHVVVFPWLAFGHMIPFLELSKQLARRGHAVTFVSTPRNAARLGAVPPSLSARLRVVTLELPEVDGLPAGAESTADVPPEKVGLLKKAFDGLAAPFAGLVAERGSAGDVGGVEASAGFSRKPDWIVLDFAQSWVLPIAEEHQIACAMLLIFPVAVFVFLGPEHENKAHPRVTAEDFMSPPPWIPFPSALSYRRRHEAEWIAAAFRPNASGVSDLGRFWEAAHHPACRLIAHRSCPEAEPRMFPLMADLFAMPVVPAGLLLPDATDSGEPFSDVLKWLDEQPSRSVVYVALGSEAPVTVGHVRELARGLELSGARFLWAPRPPPSSGATDHAGELLPDGFERRVSGRGVVITGWVPQVRVLGHGATGAFLTHCGWGSTLEGLFRFGLPLVMLPFVVDQGLIARAVAARGAGVEVDREDDDDGSFTGEDVAAAVRRVMAAEEIARNAMELRKVVGDGARQEQYIDELVECLAACSATDEIARSLTGSGSVLLPVRKWKLYSIWEINFFFLPHTCTRKIWEMNFYWINKIQIRA</sequence>
<dbReference type="GO" id="GO:0016757">
    <property type="term" value="F:glycosyltransferase activity"/>
    <property type="evidence" value="ECO:0007669"/>
    <property type="project" value="UniProtKB-KW"/>
</dbReference>
<dbReference type="PANTHER" id="PTHR48049">
    <property type="entry name" value="GLYCOSYLTRANSFERASE"/>
    <property type="match status" value="1"/>
</dbReference>
<keyword evidence="7" id="KW-1185">Reference proteome</keyword>
<evidence type="ECO:0000256" key="2">
    <source>
        <dbReference type="ARBA" id="ARBA00022676"/>
    </source>
</evidence>
<keyword evidence="3 4" id="KW-0808">Transferase</keyword>
<dbReference type="CDD" id="cd03784">
    <property type="entry name" value="GT1_Gtf-like"/>
    <property type="match status" value="1"/>
</dbReference>
<evidence type="ECO:0000256" key="1">
    <source>
        <dbReference type="ARBA" id="ARBA00009995"/>
    </source>
</evidence>
<evidence type="ECO:0000313" key="7">
    <source>
        <dbReference type="Proteomes" id="UP001497457"/>
    </source>
</evidence>
<reference evidence="6 7" key="2">
    <citation type="submission" date="2024-10" db="EMBL/GenBank/DDBJ databases">
        <authorList>
            <person name="Ryan C."/>
        </authorList>
    </citation>
    <scope>NUCLEOTIDE SEQUENCE [LARGE SCALE GENOMIC DNA]</scope>
</reference>
<organism evidence="6 7">
    <name type="scientific">Urochloa decumbens</name>
    <dbReference type="NCBI Taxonomy" id="240449"/>
    <lineage>
        <taxon>Eukaryota</taxon>
        <taxon>Viridiplantae</taxon>
        <taxon>Streptophyta</taxon>
        <taxon>Embryophyta</taxon>
        <taxon>Tracheophyta</taxon>
        <taxon>Spermatophyta</taxon>
        <taxon>Magnoliopsida</taxon>
        <taxon>Liliopsida</taxon>
        <taxon>Poales</taxon>
        <taxon>Poaceae</taxon>
        <taxon>PACMAD clade</taxon>
        <taxon>Panicoideae</taxon>
        <taxon>Panicodae</taxon>
        <taxon>Paniceae</taxon>
        <taxon>Melinidinae</taxon>
        <taxon>Urochloa</taxon>
    </lineage>
</organism>
<dbReference type="PANTHER" id="PTHR48049:SF141">
    <property type="entry name" value="OS07G0201500 PROTEIN"/>
    <property type="match status" value="1"/>
</dbReference>
<proteinExistence type="inferred from homology"/>
<keyword evidence="2 4" id="KW-0328">Glycosyltransferase</keyword>
<protein>
    <recommendedName>
        <fullName evidence="5">Glycosyltransferase</fullName>
        <ecNumber evidence="5">2.4.1.-</ecNumber>
    </recommendedName>
</protein>
<dbReference type="Gene3D" id="3.40.50.2000">
    <property type="entry name" value="Glycogen Phosphorylase B"/>
    <property type="match status" value="2"/>
</dbReference>
<dbReference type="AlphaFoldDB" id="A0ABC9EYM2"/>
<evidence type="ECO:0000313" key="6">
    <source>
        <dbReference type="EMBL" id="CAL5066556.1"/>
    </source>
</evidence>
<dbReference type="EMBL" id="OZ075115">
    <property type="protein sequence ID" value="CAL5066556.1"/>
    <property type="molecule type" value="Genomic_DNA"/>
</dbReference>
<dbReference type="PROSITE" id="PS00375">
    <property type="entry name" value="UDPGT"/>
    <property type="match status" value="1"/>
</dbReference>
<gene>
    <name evidence="6" type="ORF">URODEC1_LOCUS100502</name>
</gene>
<dbReference type="InterPro" id="IPR050481">
    <property type="entry name" value="UDP-glycosyltransf_plant"/>
</dbReference>
<dbReference type="EC" id="2.4.1.-" evidence="5"/>
<accession>A0ABC9EYM2</accession>
<comment type="similarity">
    <text evidence="1 4">Belongs to the UDP-glycosyltransferase family.</text>
</comment>
<name>A0ABC9EYM2_9POAL</name>
<dbReference type="InterPro" id="IPR002213">
    <property type="entry name" value="UDP_glucos_trans"/>
</dbReference>
<dbReference type="SUPFAM" id="SSF53756">
    <property type="entry name" value="UDP-Glycosyltransferase/glycogen phosphorylase"/>
    <property type="match status" value="1"/>
</dbReference>
<evidence type="ECO:0000256" key="5">
    <source>
        <dbReference type="RuleBase" id="RU362057"/>
    </source>
</evidence>
<dbReference type="Pfam" id="PF00201">
    <property type="entry name" value="UDPGT"/>
    <property type="match status" value="1"/>
</dbReference>
<dbReference type="InterPro" id="IPR035595">
    <property type="entry name" value="UDP_glycos_trans_CS"/>
</dbReference>
<evidence type="ECO:0000256" key="4">
    <source>
        <dbReference type="RuleBase" id="RU003718"/>
    </source>
</evidence>
<dbReference type="FunFam" id="3.40.50.2000:FF:000037">
    <property type="entry name" value="Glycosyltransferase"/>
    <property type="match status" value="1"/>
</dbReference>
<dbReference type="Proteomes" id="UP001497457">
    <property type="component" value="Chromosome 5rd"/>
</dbReference>
<reference evidence="7" key="1">
    <citation type="submission" date="2024-06" db="EMBL/GenBank/DDBJ databases">
        <authorList>
            <person name="Ryan C."/>
        </authorList>
    </citation>
    <scope>NUCLEOTIDE SEQUENCE [LARGE SCALE GENOMIC DNA]</scope>
</reference>
<evidence type="ECO:0000256" key="3">
    <source>
        <dbReference type="ARBA" id="ARBA00022679"/>
    </source>
</evidence>